<evidence type="ECO:0000256" key="1">
    <source>
        <dbReference type="ARBA" id="ARBA00010617"/>
    </source>
</evidence>
<comment type="caution">
    <text evidence="3">The sequence shown here is derived from an EMBL/GenBank/DDBJ whole genome shotgun (WGS) entry which is preliminary data.</text>
</comment>
<reference evidence="3" key="1">
    <citation type="submission" date="2021-01" db="EMBL/GenBank/DDBJ databases">
        <title>Whole genome shotgun sequence of Actinoplanes tereljensis NBRC 105297.</title>
        <authorList>
            <person name="Komaki H."/>
            <person name="Tamura T."/>
        </authorList>
    </citation>
    <scope>NUCLEOTIDE SEQUENCE</scope>
    <source>
        <strain evidence="3">NBRC 105297</strain>
    </source>
</reference>
<dbReference type="RefSeq" id="WP_203797933.1">
    <property type="nucleotide sequence ID" value="NZ_BOMY01000002.1"/>
</dbReference>
<dbReference type="PANTHER" id="PTHR46696">
    <property type="entry name" value="P450, PUTATIVE (EUROFUNG)-RELATED"/>
    <property type="match status" value="1"/>
</dbReference>
<sequence length="362" mass="37455">MGNARARDRRVYLGSHPVLFALLAATRRWPVLRIGRTLIVHDREAYLAALTRIPLDRTAAGTTGGAVDRLAGTGGLFDQHGDAHRRTRRDVADGLGAAGVERLRPAWTKLIDERLAPLGTGGTVDLVPLAAEIAGSTAAALLDLDVDPIALAAAAQEAGATAARGHLPGIGRRRAAREAERAAERLINLLGNAPAGSGLAATLAVAAVNTTVAALPRAAAWACGDGALWAYAGEAALADELLRVTAPTPLLPRVAADGGDLGGCPVRAGDRMLLIARHAADAHRLDPDPARPAPARTAQLVFGAGPHACPGARLARLQLSDFLAALAPHRPVVVRARADRRSALPGWRSLIVRATEFGGDSA</sequence>
<dbReference type="InterPro" id="IPR017972">
    <property type="entry name" value="Cyt_P450_CS"/>
</dbReference>
<dbReference type="Proteomes" id="UP000623608">
    <property type="component" value="Unassembled WGS sequence"/>
</dbReference>
<gene>
    <name evidence="3" type="ORF">Ate02nite_03770</name>
</gene>
<dbReference type="InterPro" id="IPR002397">
    <property type="entry name" value="Cyt_P450_B"/>
</dbReference>
<comment type="similarity">
    <text evidence="1 2">Belongs to the cytochrome P450 family.</text>
</comment>
<dbReference type="Pfam" id="PF00067">
    <property type="entry name" value="p450"/>
    <property type="match status" value="1"/>
</dbReference>
<dbReference type="Gene3D" id="1.10.630.10">
    <property type="entry name" value="Cytochrome P450"/>
    <property type="match status" value="1"/>
</dbReference>
<dbReference type="EMBL" id="BOMY01000002">
    <property type="protein sequence ID" value="GIF17647.1"/>
    <property type="molecule type" value="Genomic_DNA"/>
</dbReference>
<keyword evidence="2" id="KW-0503">Monooxygenase</keyword>
<dbReference type="AlphaFoldDB" id="A0A919TR11"/>
<keyword evidence="2" id="KW-0560">Oxidoreductase</keyword>
<keyword evidence="2" id="KW-0349">Heme</keyword>
<dbReference type="PANTHER" id="PTHR46696:SF1">
    <property type="entry name" value="CYTOCHROME P450 YJIB-RELATED"/>
    <property type="match status" value="1"/>
</dbReference>
<organism evidence="3 4">
    <name type="scientific">Paractinoplanes tereljensis</name>
    <dbReference type="NCBI Taxonomy" id="571912"/>
    <lineage>
        <taxon>Bacteria</taxon>
        <taxon>Bacillati</taxon>
        <taxon>Actinomycetota</taxon>
        <taxon>Actinomycetes</taxon>
        <taxon>Micromonosporales</taxon>
        <taxon>Micromonosporaceae</taxon>
        <taxon>Paractinoplanes</taxon>
    </lineage>
</organism>
<accession>A0A919TR11</accession>
<dbReference type="GO" id="GO:0004497">
    <property type="term" value="F:monooxygenase activity"/>
    <property type="evidence" value="ECO:0007669"/>
    <property type="project" value="UniProtKB-KW"/>
</dbReference>
<keyword evidence="4" id="KW-1185">Reference proteome</keyword>
<dbReference type="SUPFAM" id="SSF48264">
    <property type="entry name" value="Cytochrome P450"/>
    <property type="match status" value="1"/>
</dbReference>
<name>A0A919TR11_9ACTN</name>
<dbReference type="GO" id="GO:0016705">
    <property type="term" value="F:oxidoreductase activity, acting on paired donors, with incorporation or reduction of molecular oxygen"/>
    <property type="evidence" value="ECO:0007669"/>
    <property type="project" value="InterPro"/>
</dbReference>
<keyword evidence="2" id="KW-0408">Iron</keyword>
<keyword evidence="2" id="KW-0479">Metal-binding</keyword>
<dbReference type="InterPro" id="IPR036396">
    <property type="entry name" value="Cyt_P450_sf"/>
</dbReference>
<dbReference type="InterPro" id="IPR001128">
    <property type="entry name" value="Cyt_P450"/>
</dbReference>
<evidence type="ECO:0000313" key="3">
    <source>
        <dbReference type="EMBL" id="GIF17647.1"/>
    </source>
</evidence>
<dbReference type="GO" id="GO:0005506">
    <property type="term" value="F:iron ion binding"/>
    <property type="evidence" value="ECO:0007669"/>
    <property type="project" value="InterPro"/>
</dbReference>
<proteinExistence type="inferred from homology"/>
<protein>
    <submittedName>
        <fullName evidence="3">Cytochrome P450</fullName>
    </submittedName>
</protein>
<dbReference type="PROSITE" id="PS00086">
    <property type="entry name" value="CYTOCHROME_P450"/>
    <property type="match status" value="1"/>
</dbReference>
<evidence type="ECO:0000313" key="4">
    <source>
        <dbReference type="Proteomes" id="UP000623608"/>
    </source>
</evidence>
<dbReference type="PRINTS" id="PR00359">
    <property type="entry name" value="BP450"/>
</dbReference>
<dbReference type="GO" id="GO:0020037">
    <property type="term" value="F:heme binding"/>
    <property type="evidence" value="ECO:0007669"/>
    <property type="project" value="InterPro"/>
</dbReference>
<evidence type="ECO:0000256" key="2">
    <source>
        <dbReference type="RuleBase" id="RU000461"/>
    </source>
</evidence>